<sequence>MKTMQHVDARLLFLLLLVIGCAAIPAVQCRSINGEMLRGKKINIPPGPLCAEHSFLPPIGCKNCWCCEVTDGCYQTLEECQDNCPLPSPP</sequence>
<organism evidence="4">
    <name type="scientific">Oryza punctata</name>
    <name type="common">Red rice</name>
    <dbReference type="NCBI Taxonomy" id="4537"/>
    <lineage>
        <taxon>Eukaryota</taxon>
        <taxon>Viridiplantae</taxon>
        <taxon>Streptophyta</taxon>
        <taxon>Embryophyta</taxon>
        <taxon>Tracheophyta</taxon>
        <taxon>Spermatophyta</taxon>
        <taxon>Magnoliopsida</taxon>
        <taxon>Liliopsida</taxon>
        <taxon>Poales</taxon>
        <taxon>Poaceae</taxon>
        <taxon>BOP clade</taxon>
        <taxon>Oryzoideae</taxon>
        <taxon>Oryzeae</taxon>
        <taxon>Oryzinae</taxon>
        <taxon>Oryza</taxon>
    </lineage>
</organism>
<evidence type="ECO:0000313" key="4">
    <source>
        <dbReference type="EnsemblPlants" id="OPUNC02G08500.1"/>
    </source>
</evidence>
<reference evidence="4" key="2">
    <citation type="submission" date="2018-05" db="EMBL/GenBank/DDBJ databases">
        <title>OpunRS2 (Oryza punctata Reference Sequence Version 2).</title>
        <authorList>
            <person name="Zhang J."/>
            <person name="Kudrna D."/>
            <person name="Lee S."/>
            <person name="Talag J."/>
            <person name="Welchert J."/>
            <person name="Wing R.A."/>
        </authorList>
    </citation>
    <scope>NUCLEOTIDE SEQUENCE [LARGE SCALE GENOMIC DNA]</scope>
</reference>
<proteinExistence type="inferred from homology"/>
<feature type="domain" description="Meg" evidence="3">
    <location>
        <begin position="5"/>
        <end position="84"/>
    </location>
</feature>
<evidence type="ECO:0000256" key="2">
    <source>
        <dbReference type="SAM" id="SignalP"/>
    </source>
</evidence>
<dbReference type="InterPro" id="IPR056205">
    <property type="entry name" value="Meg"/>
</dbReference>
<dbReference type="HOGENOM" id="CLU_2376200_0_0_1"/>
<evidence type="ECO:0000256" key="1">
    <source>
        <dbReference type="ARBA" id="ARBA00010149"/>
    </source>
</evidence>
<keyword evidence="5" id="KW-1185">Reference proteome</keyword>
<dbReference type="OMA" id="CRSNGEM"/>
<dbReference type="AlphaFoldDB" id="A0A0E0JXM0"/>
<comment type="similarity">
    <text evidence="1">Belongs to the MEG family.</text>
</comment>
<accession>A0A0E0JXM0</accession>
<reference evidence="4" key="1">
    <citation type="submission" date="2015-04" db="UniProtKB">
        <authorList>
            <consortium name="EnsemblPlants"/>
        </authorList>
    </citation>
    <scope>IDENTIFICATION</scope>
</reference>
<dbReference type="Proteomes" id="UP000026962">
    <property type="component" value="Chromosome 2"/>
</dbReference>
<dbReference type="PROSITE" id="PS51257">
    <property type="entry name" value="PROKAR_LIPOPROTEIN"/>
    <property type="match status" value="1"/>
</dbReference>
<name>A0A0E0JXM0_ORYPU</name>
<evidence type="ECO:0000313" key="5">
    <source>
        <dbReference type="Proteomes" id="UP000026962"/>
    </source>
</evidence>
<protein>
    <recommendedName>
        <fullName evidence="3">Meg domain-containing protein</fullName>
    </recommendedName>
</protein>
<dbReference type="Gramene" id="OPUNC02G08500.1">
    <property type="protein sequence ID" value="OPUNC02G08500.1"/>
    <property type="gene ID" value="OPUNC02G08500"/>
</dbReference>
<feature type="signal peptide" evidence="2">
    <location>
        <begin position="1"/>
        <end position="29"/>
    </location>
</feature>
<dbReference type="Pfam" id="PF24153">
    <property type="entry name" value="Meg"/>
    <property type="match status" value="1"/>
</dbReference>
<evidence type="ECO:0000259" key="3">
    <source>
        <dbReference type="Pfam" id="PF24153"/>
    </source>
</evidence>
<feature type="chain" id="PRO_5002364594" description="Meg domain-containing protein" evidence="2">
    <location>
        <begin position="30"/>
        <end position="90"/>
    </location>
</feature>
<dbReference type="EnsemblPlants" id="OPUNC02G08500.1">
    <property type="protein sequence ID" value="OPUNC02G08500.1"/>
    <property type="gene ID" value="OPUNC02G08500"/>
</dbReference>
<keyword evidence="2" id="KW-0732">Signal</keyword>